<dbReference type="InterPro" id="IPR005135">
    <property type="entry name" value="Endo/exonuclease/phosphatase"/>
</dbReference>
<dbReference type="Pfam" id="PF03372">
    <property type="entry name" value="Exo_endo_phos"/>
    <property type="match status" value="1"/>
</dbReference>
<name>A0A7T8HJE4_CALRO</name>
<reference evidence="3" key="1">
    <citation type="submission" date="2021-01" db="EMBL/GenBank/DDBJ databases">
        <title>Caligus Genome Assembly.</title>
        <authorList>
            <person name="Gallardo-Escarate C."/>
        </authorList>
    </citation>
    <scope>NUCLEOTIDE SEQUENCE [LARGE SCALE GENOMIC DNA]</scope>
</reference>
<dbReference type="InterPro" id="IPR000477">
    <property type="entry name" value="RT_dom"/>
</dbReference>
<sequence>MTSIITYNVNSIASGIRARKVFGYLKSYNLPDVLILVDTRVEDISSLSHLLPPSHNVFISHATKYFTHPSRGVIVLIKKSLEPVLVASDPDGNFIVVNLLFLNKRTTLYAIYGINFNAKDWFSNIFKVHPPPQENERLIVGDLNITRDPSRDAQGYKGSNNKINATDLEDVIKSWNLSDLGLTIHGIAPKMTFHTKTKAKRNIFSRLDYIFSSYRVSNLLQDFKVLPCYISDHHPVYAYFRLPSKPLRSEWKLNVTHLESQECCKDILLMIKKIEESMKKGLISSWDALRKIETYAKYIFIKEGKKEAEERSIIKCKINNYKDSCLETNKELENLLEYENRGAMVRLKRNLINLNVKGKSSFKHLERSDSRKKLTQLKLPSGEITNDQRVILKEARSFYSKLYNCNSCSEKYVCEFCYSWRLTKDVKKWKPLLTYENNNGSLSEEFMGKEIQYDSPITQNEIYTFIKGYKKKFKTPGPSGLPFEFYQCFADSLTPILERVYSDVFKRGFVPDFISSGLVALVLKKRKKGEDMKDYRPISLLNTSLKILTGIMNQRIKRFLPKIISPNQKGFMHGRHIEDCPRSIQDAIDHCMAHRVNYATLMVDFEKAFDTLSHKFILEQLYGYGFSDNFVKMISSILRNASSRIQLPGGQETFHLHRGARQGDLLSPTLFIIAVNGLLERLSSDGEIQGITTGSTTLKSSMFADDLTLCMSGSVSKLKSSLKKALDIIEDFKYRSGLIINTKKSQIITNCEDSLREISNDLAYVNSTDLLGVSVSTSANESDKINKNKILESLRKKVLFYRNTPLSRYEKLTAWNRNIFPEIFHILKHIPFSGNFCEEIYKLRDSLIWGSSRPYISRKRLNSSVCSWGLGSLSIELMWKSLNLSWLRRFLLSNDFWAERIKNKFHDVIGRHFCDRIFMGPSELLKTLKRCGSHWKKMSRSWESVMDKILPLLGVNEPLNKNSRFDSASEFLEECQATSIGQFIQDEKVLKNYILFLRVKRYCKPLSFGINIVGPPIPFYIAIGALTNQAIRRSLIDTRSPGPSAIVKRRRENLGCEKEMSFLDPIIIMRNTYTDSRQKWLRYRLATSSLFLSKSRANPEDQVCHWCKE</sequence>
<accession>A0A7T8HJE4</accession>
<dbReference type="InterPro" id="IPR036691">
    <property type="entry name" value="Endo/exonu/phosph_ase_sf"/>
</dbReference>
<organism evidence="2 3">
    <name type="scientific">Caligus rogercresseyi</name>
    <name type="common">Sea louse</name>
    <dbReference type="NCBI Taxonomy" id="217165"/>
    <lineage>
        <taxon>Eukaryota</taxon>
        <taxon>Metazoa</taxon>
        <taxon>Ecdysozoa</taxon>
        <taxon>Arthropoda</taxon>
        <taxon>Crustacea</taxon>
        <taxon>Multicrustacea</taxon>
        <taxon>Hexanauplia</taxon>
        <taxon>Copepoda</taxon>
        <taxon>Siphonostomatoida</taxon>
        <taxon>Caligidae</taxon>
        <taxon>Caligus</taxon>
    </lineage>
</organism>
<keyword evidence="2" id="KW-0548">Nucleotidyltransferase</keyword>
<dbReference type="Gene3D" id="3.60.10.10">
    <property type="entry name" value="Endonuclease/exonuclease/phosphatase"/>
    <property type="match status" value="1"/>
</dbReference>
<gene>
    <name evidence="2" type="ORF">FKW44_012202</name>
</gene>
<dbReference type="EMBL" id="CP045897">
    <property type="protein sequence ID" value="QQP51005.1"/>
    <property type="molecule type" value="Genomic_DNA"/>
</dbReference>
<dbReference type="PANTHER" id="PTHR31635:SF196">
    <property type="entry name" value="REVERSE TRANSCRIPTASE DOMAIN-CONTAINING PROTEIN-RELATED"/>
    <property type="match status" value="1"/>
</dbReference>
<dbReference type="SUPFAM" id="SSF56219">
    <property type="entry name" value="DNase I-like"/>
    <property type="match status" value="1"/>
</dbReference>
<dbReference type="Proteomes" id="UP000595437">
    <property type="component" value="Chromosome 8"/>
</dbReference>
<dbReference type="CDD" id="cd01650">
    <property type="entry name" value="RT_nLTR_like"/>
    <property type="match status" value="1"/>
</dbReference>
<evidence type="ECO:0000313" key="3">
    <source>
        <dbReference type="Proteomes" id="UP000595437"/>
    </source>
</evidence>
<proteinExistence type="predicted"/>
<dbReference type="PANTHER" id="PTHR31635">
    <property type="entry name" value="REVERSE TRANSCRIPTASE DOMAIN-CONTAINING PROTEIN-RELATED"/>
    <property type="match status" value="1"/>
</dbReference>
<feature type="non-terminal residue" evidence="2">
    <location>
        <position position="1109"/>
    </location>
</feature>
<evidence type="ECO:0000259" key="1">
    <source>
        <dbReference type="PROSITE" id="PS50878"/>
    </source>
</evidence>
<dbReference type="Pfam" id="PF00078">
    <property type="entry name" value="RVT_1"/>
    <property type="match status" value="1"/>
</dbReference>
<keyword evidence="2" id="KW-0808">Transferase</keyword>
<keyword evidence="3" id="KW-1185">Reference proteome</keyword>
<dbReference type="PROSITE" id="PS50878">
    <property type="entry name" value="RT_POL"/>
    <property type="match status" value="1"/>
</dbReference>
<dbReference type="GO" id="GO:0003964">
    <property type="term" value="F:RNA-directed DNA polymerase activity"/>
    <property type="evidence" value="ECO:0007669"/>
    <property type="project" value="UniProtKB-KW"/>
</dbReference>
<evidence type="ECO:0000313" key="2">
    <source>
        <dbReference type="EMBL" id="QQP51005.1"/>
    </source>
</evidence>
<feature type="domain" description="Reverse transcriptase" evidence="1">
    <location>
        <begin position="503"/>
        <end position="775"/>
    </location>
</feature>
<protein>
    <submittedName>
        <fullName evidence="2">LINE-1 reverse transcriptase</fullName>
    </submittedName>
</protein>
<dbReference type="AlphaFoldDB" id="A0A7T8HJE4"/>
<keyword evidence="2" id="KW-0695">RNA-directed DNA polymerase</keyword>
<dbReference type="OrthoDB" id="410104at2759"/>